<name>A0A5K3F5F2_MESCO</name>
<reference evidence="2" key="1">
    <citation type="submission" date="2019-11" db="UniProtKB">
        <authorList>
            <consortium name="WormBaseParasite"/>
        </authorList>
    </citation>
    <scope>IDENTIFICATION</scope>
</reference>
<dbReference type="WBParaSite" id="MCU_005677-RA">
    <property type="protein sequence ID" value="MCU_005677-RA"/>
    <property type="gene ID" value="MCU_005677"/>
</dbReference>
<protein>
    <submittedName>
        <fullName evidence="2">Uncharacterized protein</fullName>
    </submittedName>
</protein>
<organism evidence="2">
    <name type="scientific">Mesocestoides corti</name>
    <name type="common">Flatworm</name>
    <dbReference type="NCBI Taxonomy" id="53468"/>
    <lineage>
        <taxon>Eukaryota</taxon>
        <taxon>Metazoa</taxon>
        <taxon>Spiralia</taxon>
        <taxon>Lophotrochozoa</taxon>
        <taxon>Platyhelminthes</taxon>
        <taxon>Cestoda</taxon>
        <taxon>Eucestoda</taxon>
        <taxon>Cyclophyllidea</taxon>
        <taxon>Mesocestoididae</taxon>
        <taxon>Mesocestoides</taxon>
    </lineage>
</organism>
<sequence length="81" mass="8889">MRGRRTDETTRRHAMGRCDARNRSLRAPHTSSSNPHPLAVPPLSVPGKMQMARMVAQTTTSKSMVLDAGIPRECGANNRCC</sequence>
<feature type="region of interest" description="Disordered" evidence="1">
    <location>
        <begin position="1"/>
        <end position="44"/>
    </location>
</feature>
<dbReference type="AlphaFoldDB" id="A0A5K3F5F2"/>
<accession>A0A5K3F5F2</accession>
<proteinExistence type="predicted"/>
<evidence type="ECO:0000313" key="2">
    <source>
        <dbReference type="WBParaSite" id="MCU_005677-RA"/>
    </source>
</evidence>
<evidence type="ECO:0000256" key="1">
    <source>
        <dbReference type="SAM" id="MobiDB-lite"/>
    </source>
</evidence>
<feature type="compositionally biased region" description="Basic and acidic residues" evidence="1">
    <location>
        <begin position="1"/>
        <end position="22"/>
    </location>
</feature>